<feature type="compositionally biased region" description="Basic and acidic residues" evidence="13">
    <location>
        <begin position="845"/>
        <end position="855"/>
    </location>
</feature>
<evidence type="ECO:0000256" key="6">
    <source>
        <dbReference type="ARBA" id="ARBA00022824"/>
    </source>
</evidence>
<keyword evidence="5" id="KW-0813">Transport</keyword>
<comment type="catalytic activity">
    <reaction evidence="10">
        <text>a 1,2-diacyl-sn-glycero-3-phospho-L-serine(in) = a 1,2-diacyl-sn-glycero-3-phospho-L-serine(out)</text>
        <dbReference type="Rhea" id="RHEA:38663"/>
        <dbReference type="ChEBI" id="CHEBI:57262"/>
    </reaction>
</comment>
<accession>A0A0P1BGT9</accession>
<dbReference type="GO" id="GO:0000422">
    <property type="term" value="P:autophagy of mitochondrion"/>
    <property type="evidence" value="ECO:0007669"/>
    <property type="project" value="TreeGrafter"/>
</dbReference>
<feature type="compositionally biased region" description="Polar residues" evidence="13">
    <location>
        <begin position="761"/>
        <end position="778"/>
    </location>
</feature>
<feature type="region of interest" description="Disordered" evidence="13">
    <location>
        <begin position="990"/>
        <end position="1014"/>
    </location>
</feature>
<keyword evidence="6" id="KW-0256">Endoplasmic reticulum</keyword>
<reference evidence="14 15" key="1">
    <citation type="submission" date="2014-09" db="EMBL/GenBank/DDBJ databases">
        <authorList>
            <person name="Magalhaes I.L.F."/>
            <person name="Oliveira U."/>
            <person name="Santos F.R."/>
            <person name="Vidigal T.H.D.A."/>
            <person name="Brescovit A.D."/>
            <person name="Santos A.J."/>
        </authorList>
    </citation>
    <scope>NUCLEOTIDE SEQUENCE [LARGE SCALE GENOMIC DNA]</scope>
</reference>
<feature type="region of interest" description="Disordered" evidence="13">
    <location>
        <begin position="897"/>
        <end position="918"/>
    </location>
</feature>
<keyword evidence="9" id="KW-0472">Membrane</keyword>
<evidence type="ECO:0000256" key="7">
    <source>
        <dbReference type="ARBA" id="ARBA00023006"/>
    </source>
</evidence>
<dbReference type="GO" id="GO:0061709">
    <property type="term" value="P:reticulophagy"/>
    <property type="evidence" value="ECO:0007669"/>
    <property type="project" value="TreeGrafter"/>
</dbReference>
<dbReference type="GO" id="GO:0034045">
    <property type="term" value="C:phagophore assembly site membrane"/>
    <property type="evidence" value="ECO:0007669"/>
    <property type="project" value="UniProtKB-SubCell"/>
</dbReference>
<dbReference type="PANTHER" id="PTHR13190">
    <property type="entry name" value="AUTOPHAGY-RELATED 2, ISOFORM A"/>
    <property type="match status" value="1"/>
</dbReference>
<keyword evidence="15" id="KW-1185">Reference proteome</keyword>
<feature type="region of interest" description="Disordered" evidence="13">
    <location>
        <begin position="613"/>
        <end position="633"/>
    </location>
</feature>
<feature type="region of interest" description="Disordered" evidence="13">
    <location>
        <begin position="761"/>
        <end position="780"/>
    </location>
</feature>
<feature type="compositionally biased region" description="Low complexity" evidence="13">
    <location>
        <begin position="295"/>
        <end position="316"/>
    </location>
</feature>
<keyword evidence="8" id="KW-0445">Lipid transport</keyword>
<dbReference type="GO" id="GO:0005789">
    <property type="term" value="C:endoplasmic reticulum membrane"/>
    <property type="evidence" value="ECO:0007669"/>
    <property type="project" value="UniProtKB-SubCell"/>
</dbReference>
<feature type="region of interest" description="Disordered" evidence="13">
    <location>
        <begin position="1592"/>
        <end position="1612"/>
    </location>
</feature>
<dbReference type="GO" id="GO:0032266">
    <property type="term" value="F:phosphatidylinositol-3-phosphate binding"/>
    <property type="evidence" value="ECO:0007669"/>
    <property type="project" value="TreeGrafter"/>
</dbReference>
<dbReference type="Proteomes" id="UP000054845">
    <property type="component" value="Unassembled WGS sequence"/>
</dbReference>
<evidence type="ECO:0000256" key="5">
    <source>
        <dbReference type="ARBA" id="ARBA00022448"/>
    </source>
</evidence>
<evidence type="ECO:0000256" key="10">
    <source>
        <dbReference type="ARBA" id="ARBA00024479"/>
    </source>
</evidence>
<dbReference type="InterPro" id="IPR026849">
    <property type="entry name" value="ATG2"/>
</dbReference>
<dbReference type="GO" id="GO:0061908">
    <property type="term" value="C:phagophore"/>
    <property type="evidence" value="ECO:0007669"/>
    <property type="project" value="TreeGrafter"/>
</dbReference>
<feature type="region of interest" description="Disordered" evidence="13">
    <location>
        <begin position="293"/>
        <end position="320"/>
    </location>
</feature>
<dbReference type="EMBL" id="CCYA01000252">
    <property type="protein sequence ID" value="CEH15139.1"/>
    <property type="molecule type" value="Genomic_DNA"/>
</dbReference>
<comment type="similarity">
    <text evidence="3">Belongs to the ATG2 family.</text>
</comment>
<evidence type="ECO:0000256" key="3">
    <source>
        <dbReference type="ARBA" id="ARBA00009714"/>
    </source>
</evidence>
<evidence type="ECO:0000313" key="15">
    <source>
        <dbReference type="Proteomes" id="UP000054845"/>
    </source>
</evidence>
<comment type="catalytic activity">
    <reaction evidence="12">
        <text>a 1,2-diacyl-sn-glycero-3-phosphocholine(in) = a 1,2-diacyl-sn-glycero-3-phosphocholine(out)</text>
        <dbReference type="Rhea" id="RHEA:38571"/>
        <dbReference type="ChEBI" id="CHEBI:57643"/>
    </reaction>
</comment>
<evidence type="ECO:0000256" key="1">
    <source>
        <dbReference type="ARBA" id="ARBA00004406"/>
    </source>
</evidence>
<feature type="region of interest" description="Disordered" evidence="13">
    <location>
        <begin position="348"/>
        <end position="380"/>
    </location>
</feature>
<name>A0A0P1BGT9_9BASI</name>
<dbReference type="GO" id="GO:0043495">
    <property type="term" value="F:protein-membrane adaptor activity"/>
    <property type="evidence" value="ECO:0007669"/>
    <property type="project" value="TreeGrafter"/>
</dbReference>
<comment type="catalytic activity">
    <reaction evidence="11">
        <text>a 1,2-diacyl-sn-glycero-3-phosphoethanolamine(in) = a 1,2-diacyl-sn-glycero-3-phosphoethanolamine(out)</text>
        <dbReference type="Rhea" id="RHEA:38895"/>
        <dbReference type="ChEBI" id="CHEBI:64612"/>
    </reaction>
</comment>
<feature type="region of interest" description="Disordered" evidence="13">
    <location>
        <begin position="832"/>
        <end position="855"/>
    </location>
</feature>
<evidence type="ECO:0000256" key="12">
    <source>
        <dbReference type="ARBA" id="ARBA00024631"/>
    </source>
</evidence>
<proteinExistence type="inferred from homology"/>
<evidence type="ECO:0000256" key="4">
    <source>
        <dbReference type="ARBA" id="ARBA00018070"/>
    </source>
</evidence>
<evidence type="ECO:0000256" key="11">
    <source>
        <dbReference type="ARBA" id="ARBA00024615"/>
    </source>
</evidence>
<keyword evidence="7" id="KW-0072">Autophagy</keyword>
<dbReference type="PANTHER" id="PTHR13190:SF1">
    <property type="entry name" value="AUTOPHAGY-RELATED 2, ISOFORM A"/>
    <property type="match status" value="1"/>
</dbReference>
<organism evidence="14 15">
    <name type="scientific">Ceraceosorus bombacis</name>
    <dbReference type="NCBI Taxonomy" id="401625"/>
    <lineage>
        <taxon>Eukaryota</taxon>
        <taxon>Fungi</taxon>
        <taxon>Dikarya</taxon>
        <taxon>Basidiomycota</taxon>
        <taxon>Ustilaginomycotina</taxon>
        <taxon>Exobasidiomycetes</taxon>
        <taxon>Ceraceosorales</taxon>
        <taxon>Ceraceosoraceae</taxon>
        <taxon>Ceraceosorus</taxon>
    </lineage>
</organism>
<feature type="compositionally biased region" description="Low complexity" evidence="13">
    <location>
        <begin position="365"/>
        <end position="376"/>
    </location>
</feature>
<evidence type="ECO:0000313" key="14">
    <source>
        <dbReference type="EMBL" id="CEH15139.1"/>
    </source>
</evidence>
<protein>
    <recommendedName>
        <fullName evidence="4">Autophagy-related protein 2</fullName>
    </recommendedName>
</protein>
<dbReference type="Pfam" id="PF13329">
    <property type="entry name" value="ATG2_CAD"/>
    <property type="match status" value="1"/>
</dbReference>
<feature type="compositionally biased region" description="Low complexity" evidence="13">
    <location>
        <begin position="990"/>
        <end position="1000"/>
    </location>
</feature>
<dbReference type="GO" id="GO:0006869">
    <property type="term" value="P:lipid transport"/>
    <property type="evidence" value="ECO:0007669"/>
    <property type="project" value="UniProtKB-KW"/>
</dbReference>
<dbReference type="GO" id="GO:0061723">
    <property type="term" value="P:glycophagy"/>
    <property type="evidence" value="ECO:0007669"/>
    <property type="project" value="TreeGrafter"/>
</dbReference>
<evidence type="ECO:0000256" key="13">
    <source>
        <dbReference type="SAM" id="MobiDB-lite"/>
    </source>
</evidence>
<dbReference type="STRING" id="401625.A0A0P1BGT9"/>
<comment type="subcellular location">
    <subcellularLocation>
        <location evidence="1">Endoplasmic reticulum membrane</location>
        <topology evidence="1">Peripheral membrane protein</topology>
    </subcellularLocation>
    <subcellularLocation>
        <location evidence="2">Preautophagosomal structure membrane</location>
        <topology evidence="2">Peripheral membrane protein</topology>
    </subcellularLocation>
</comment>
<dbReference type="OrthoDB" id="18982at2759"/>
<feature type="compositionally biased region" description="Basic and acidic residues" evidence="13">
    <location>
        <begin position="353"/>
        <end position="364"/>
    </location>
</feature>
<dbReference type="GO" id="GO:0000045">
    <property type="term" value="P:autophagosome assembly"/>
    <property type="evidence" value="ECO:0007669"/>
    <property type="project" value="TreeGrafter"/>
</dbReference>
<evidence type="ECO:0000256" key="9">
    <source>
        <dbReference type="ARBA" id="ARBA00023136"/>
    </source>
</evidence>
<sequence length="2076" mass="223128">MWSGIPALLGQALASLPGLPIAGAWSISAALQRRLLSYLVRRTLGHLLKPGSLDGAQIDAGIGSGKLEIAHLELDKHAVNELLGPLPVRLASATLGLVALQLPALSNLWAGEVLLKVADVNLQLDLCPKQEAYGPASASSLSENGHSELDAKGLEASILSAAESMLSVDPEGEQLQRDLANSVLEDSAGPSTPEPAVSAVAGSMSSSMVENLLSRLKVQVASVRIGVQNQPEGKDELNERICLEARVDAIAFSSSAGPLRAAGTNLEDPMTFVQDLSRSAAFEGVSIWLDAESTSSNSARKPSPRNSSASSDSSNDARSEGGFMEMSQATHDVRHGMGLSTASVGASMYASAHEQHEVSVDEARSASPMGTSSASSRLKRTRPLSVELPGPQMIIKLDDPHIAAEFVSPRCAQIDRATAARAGLLSPSEHDTGVLGNMERLGSQSSLLSLRFGTLAAYTSPLQLASLLVLCSQMRTAFAATSQAQQRPPTKPSNSQGLQVSVKVPHVQWICAYESPDGLGAADRQEFASTLDSYWQRPNRAHPFIGHVRLHVSDVAVSLAPNTDEAEIAAGDLMASEHLSPSLWRAAQSRGHSPACIVPLLLVDLALQHQYEVPSGSSGSTAGGDVSESAPSTMRHNLSIDTLDWRSSESRHEEPKHRNPFWRTSWGDRAWKLRPGRRNTQSQVTFANQRILSETRSAPVPAIQAKVSGLDVRVTLAPIHLFADLSLAGRLGHLFRIVAVHTQASKGSDDTMQEDLGLSIATLQPPSPSSDRIPNVSSDQRRPHFGLNCQIFRVSLRVPSGNAEPLDAGIPLRAGLLTLDIHDINAQAPANHAASDAAFAQNHAQPRDQPERDSGMRTEYHDLAQCTIGHLVTFVMAPSEAQATMLLSIGRLGDDCERAQGSTKPDISQPMRISVQQPSASKSSVIDVVVPSIEGYLTKPVFDSLVLLLDDLSQWSSSLGESTQWDGPDGSGADALRILGSRFFGAAVGQSGASGSSESGTTANQPRARSKGSKKFELKVAQTSLVLNLPVEAETGNARQQALNARVLDLYLRVDPSHGALSTLSNLRVSSVAVDRFDGLSRRAVLTRTLPAELTNSATSMISVHVLSLAEEGTSYRESKVDVVLRDFTLVACPPTDLVFLADLQKFARSPEGAFEHVEPNEMTRLSVRVQGASILILTRAALSERPEAVEISKTTSAHQVPAEAALVLGDVVVKTKLSPYAPRTNVKYALCDVRALITEKSLERPGGNQRPRTPTEHWRSRGFASLANLRELRGSVTLSSLTRPEVDVRSGVARLDVTMCADTLSIVTCLVEALHIASTEPVNKETSPVRHEGQILREMARPSGSATPGSAGSDSNDSQDLLASLDQDAFLRREQGPFVDSAADLVDDDVPRNAGFLGVRARSPEYVATALQDDDDLLSEASLETVEKVVSPTSGDTSILFQNEAVTARALDARGIRPVLDYFNDPNLSPKQGMPLLAFASSVRVRVDDCDVSLRLFSGYDRPSSEAAIEAEVRRVRKRLQKIKQMLDEGQTPDDSVEDAAGSLFDSILLAPSAPLHELDADAAIQTLDDQVDDRLETSFDTSAWEAFPAAKGADGAKSGNSAKPRGKLKRSRHSMIDIEVRGIEAEYDAYGHRSPLASRLAVNARMLQILDNIKTSTWNTFLTKMQIKTEAHREHADSRMLRLEVRNVRSLEGGFKAPEQEAPRSTKEEARVRAKLAPLRLHVDQDALDFFKKFFAWKPIEAGAAPANESTASSEPFIQHAEIYPIRLKLDYKPKRVDYGLLRAGKTIEMMNFFHFDGAEMTLRHVTLRGITGWPRFFDTLNDIWTPDVKANQLADVLSGIAPVRSVVNLGAGVADLILLPIEQYQRDGRLARGLQKGAASFAKTTALEALKLGSKLATGTQVILERAEQMLGGSTADSETVFRTTTVDQANAAPADSFFEEGEDATDALSSSVITLSPPEDKSAPISRYAEAPEDLRQALSEAYGGLSKGFSSAAKTILAIPMEVHERESGSSGSSKPVIRAVPIAILKGAAGTSGALGKTLMGLQREVEGDLYVAEEKYKSSSARKGKEKRR</sequence>
<evidence type="ECO:0000256" key="8">
    <source>
        <dbReference type="ARBA" id="ARBA00023055"/>
    </source>
</evidence>
<evidence type="ECO:0000256" key="2">
    <source>
        <dbReference type="ARBA" id="ARBA00004623"/>
    </source>
</evidence>
<dbReference type="GO" id="GO:0034727">
    <property type="term" value="P:piecemeal microautophagy of the nucleus"/>
    <property type="evidence" value="ECO:0007669"/>
    <property type="project" value="TreeGrafter"/>
</dbReference>